<sequence>MNIIFTVCNRLQLPNAMALGTSVLQFHPDSVFYIGWADTVPLPKLQNGIKLISVEDIDVPEWGQMCSNYYDFEIVAAARPWFAKGILKKQKACEKLTFLAPTTLLFSSTQEIGNESAELLLTPHITKPLVNSKILDDKRVLNIGMFHSGSWVIKPGEETSKLLDWWSHRTIDRAKFDLCNGMCMDQLWLNYAPVWVKNTVQIQHAGWHYGLHSVLNKNLKEENGSFFVDDEKLISVDFAGLGNYHPVWSEHTRLVNQNNVFKKLLDKYQHSLKKYEKINGEPGFGRPSHISSRRVLRRNIAGKLKAITKFVDQFQGQ</sequence>
<evidence type="ECO:0000313" key="1">
    <source>
        <dbReference type="EMBL" id="SEI54421.1"/>
    </source>
</evidence>
<protein>
    <submittedName>
        <fullName evidence="1">Uncharacterized protein</fullName>
    </submittedName>
</protein>
<name>A0A1H6RF56_9BACT</name>
<dbReference type="OrthoDB" id="186344at2"/>
<organism evidence="1 2">
    <name type="scientific">Dyadobacter koreensis</name>
    <dbReference type="NCBI Taxonomy" id="408657"/>
    <lineage>
        <taxon>Bacteria</taxon>
        <taxon>Pseudomonadati</taxon>
        <taxon>Bacteroidota</taxon>
        <taxon>Cytophagia</taxon>
        <taxon>Cytophagales</taxon>
        <taxon>Spirosomataceae</taxon>
        <taxon>Dyadobacter</taxon>
    </lineage>
</organism>
<dbReference type="InterPro" id="IPR029044">
    <property type="entry name" value="Nucleotide-diphossugar_trans"/>
</dbReference>
<evidence type="ECO:0000313" key="2">
    <source>
        <dbReference type="Proteomes" id="UP000199532"/>
    </source>
</evidence>
<keyword evidence="2" id="KW-1185">Reference proteome</keyword>
<dbReference type="SUPFAM" id="SSF53448">
    <property type="entry name" value="Nucleotide-diphospho-sugar transferases"/>
    <property type="match status" value="1"/>
</dbReference>
<dbReference type="EMBL" id="FNXY01000002">
    <property type="protein sequence ID" value="SEI54421.1"/>
    <property type="molecule type" value="Genomic_DNA"/>
</dbReference>
<proteinExistence type="predicted"/>
<dbReference type="STRING" id="408657.SAMN04487995_1268"/>
<dbReference type="AlphaFoldDB" id="A0A1H6RF56"/>
<gene>
    <name evidence="1" type="ORF">SAMN04487995_1268</name>
</gene>
<reference evidence="1 2" key="1">
    <citation type="submission" date="2016-10" db="EMBL/GenBank/DDBJ databases">
        <authorList>
            <person name="de Groot N.N."/>
        </authorList>
    </citation>
    <scope>NUCLEOTIDE SEQUENCE [LARGE SCALE GENOMIC DNA]</scope>
    <source>
        <strain evidence="1 2">DSM 19938</strain>
    </source>
</reference>
<dbReference type="Proteomes" id="UP000199532">
    <property type="component" value="Unassembled WGS sequence"/>
</dbReference>
<dbReference type="RefSeq" id="WP_090333488.1">
    <property type="nucleotide sequence ID" value="NZ_FNXY01000002.1"/>
</dbReference>
<accession>A0A1H6RF56</accession>